<dbReference type="Pfam" id="PF13855">
    <property type="entry name" value="LRR_8"/>
    <property type="match status" value="1"/>
</dbReference>
<gene>
    <name evidence="7" type="ORF">CIB84_009502</name>
</gene>
<evidence type="ECO:0000313" key="8">
    <source>
        <dbReference type="Proteomes" id="UP000237246"/>
    </source>
</evidence>
<comment type="caution">
    <text evidence="6">Lacks conserved residue(s) required for the propagation of feature annotation.</text>
</comment>
<dbReference type="InterPro" id="IPR032675">
    <property type="entry name" value="LRR_dom_sf"/>
</dbReference>
<dbReference type="AlphaFoldDB" id="A0A2P4SRM3"/>
<feature type="disulfide bond" evidence="6">
    <location>
        <begin position="49"/>
        <end position="64"/>
    </location>
</feature>
<dbReference type="InterPro" id="IPR008112">
    <property type="entry name" value="Relaxin_rcpt"/>
</dbReference>
<reference evidence="7 8" key="1">
    <citation type="submission" date="2018-01" db="EMBL/GenBank/DDBJ databases">
        <title>Comparison of the Chinese Bamboo Partridge and Red Junglefowl genome sequences highlights the importance of demography in genome evolution.</title>
        <authorList>
            <person name="Tiley G.P."/>
            <person name="Kimball R.T."/>
            <person name="Braun E.L."/>
            <person name="Burleigh J.G."/>
        </authorList>
    </citation>
    <scope>NUCLEOTIDE SEQUENCE [LARGE SCALE GENOMIC DNA]</scope>
    <source>
        <strain evidence="7">RTK389</strain>
        <tissue evidence="7">Blood</tissue>
    </source>
</reference>
<evidence type="ECO:0000256" key="6">
    <source>
        <dbReference type="PROSITE-ProRule" id="PRU00124"/>
    </source>
</evidence>
<dbReference type="InterPro" id="IPR036055">
    <property type="entry name" value="LDL_receptor-like_sf"/>
</dbReference>
<dbReference type="GO" id="GO:0031012">
    <property type="term" value="C:extracellular matrix"/>
    <property type="evidence" value="ECO:0007669"/>
    <property type="project" value="TreeGrafter"/>
</dbReference>
<dbReference type="CDD" id="cd00112">
    <property type="entry name" value="LDLa"/>
    <property type="match status" value="1"/>
</dbReference>
<evidence type="ECO:0000313" key="7">
    <source>
        <dbReference type="EMBL" id="POI26749.1"/>
    </source>
</evidence>
<dbReference type="InterPro" id="IPR050328">
    <property type="entry name" value="Dev_Immune_Receptor"/>
</dbReference>
<dbReference type="Pfam" id="PF00057">
    <property type="entry name" value="Ldl_recept_a"/>
    <property type="match status" value="1"/>
</dbReference>
<dbReference type="GO" id="GO:0005615">
    <property type="term" value="C:extracellular space"/>
    <property type="evidence" value="ECO:0007669"/>
    <property type="project" value="TreeGrafter"/>
</dbReference>
<keyword evidence="3" id="KW-0677">Repeat</keyword>
<evidence type="ECO:0000256" key="5">
    <source>
        <dbReference type="ARBA" id="ARBA00023180"/>
    </source>
</evidence>
<dbReference type="PROSITE" id="PS01209">
    <property type="entry name" value="LDLRA_1"/>
    <property type="match status" value="1"/>
</dbReference>
<keyword evidence="1" id="KW-0433">Leucine-rich repeat</keyword>
<dbReference type="SMART" id="SM00369">
    <property type="entry name" value="LRR_TYP"/>
    <property type="match status" value="5"/>
</dbReference>
<dbReference type="Proteomes" id="UP000237246">
    <property type="component" value="Unassembled WGS sequence"/>
</dbReference>
<dbReference type="PANTHER" id="PTHR24373">
    <property type="entry name" value="SLIT RELATED LEUCINE-RICH REPEAT NEURONAL PROTEIN"/>
    <property type="match status" value="1"/>
</dbReference>
<dbReference type="InterPro" id="IPR003591">
    <property type="entry name" value="Leu-rich_rpt_typical-subtyp"/>
</dbReference>
<protein>
    <recommendedName>
        <fullName evidence="9">LRRNT domain-containing protein</fullName>
    </recommendedName>
</protein>
<dbReference type="EMBL" id="PPHD01027200">
    <property type="protein sequence ID" value="POI26749.1"/>
    <property type="molecule type" value="Genomic_DNA"/>
</dbReference>
<keyword evidence="5" id="KW-0325">Glycoprotein</keyword>
<dbReference type="SUPFAM" id="SSF57424">
    <property type="entry name" value="LDL receptor-like module"/>
    <property type="match status" value="1"/>
</dbReference>
<dbReference type="GO" id="GO:0016020">
    <property type="term" value="C:membrane"/>
    <property type="evidence" value="ECO:0007669"/>
    <property type="project" value="InterPro"/>
</dbReference>
<evidence type="ECO:0000256" key="2">
    <source>
        <dbReference type="ARBA" id="ARBA00022729"/>
    </source>
</evidence>
<dbReference type="Gene3D" id="3.80.10.10">
    <property type="entry name" value="Ribonuclease Inhibitor"/>
    <property type="match status" value="1"/>
</dbReference>
<keyword evidence="4 6" id="KW-1015">Disulfide bond</keyword>
<evidence type="ECO:0000256" key="3">
    <source>
        <dbReference type="ARBA" id="ARBA00022737"/>
    </source>
</evidence>
<sequence>MRLFLLMLPSLLRAATEPLPTPSRDGYVCPLGQFPCGNLSVCLPQALHCNGVDNCDNGADEENCVDTTGWLGVLGDMLAGNSGTEDEADMCLLEMLPERCQCWGRAVDCTAQNLSAVPQVSPNVTQLDLKRNKIHTLPDKQFSGCWSLRKLFLQNNKIRVISPKAFAGLSQLRMLFLSHNRISRLLPRTFEDLNRLEWLILDNNRIARIAPATFSGLRSLYFLYMLNNSLAKIPDGSLCTDTPKLSWL</sequence>
<dbReference type="OrthoDB" id="6022531at2759"/>
<dbReference type="Gene3D" id="4.10.400.10">
    <property type="entry name" value="Low-density Lipoprotein Receptor"/>
    <property type="match status" value="1"/>
</dbReference>
<dbReference type="GO" id="GO:0004930">
    <property type="term" value="F:G protein-coupled receptor activity"/>
    <property type="evidence" value="ECO:0007669"/>
    <property type="project" value="InterPro"/>
</dbReference>
<evidence type="ECO:0000256" key="1">
    <source>
        <dbReference type="ARBA" id="ARBA00022614"/>
    </source>
</evidence>
<name>A0A2P4SRM3_BAMTH</name>
<evidence type="ECO:0000256" key="4">
    <source>
        <dbReference type="ARBA" id="ARBA00023157"/>
    </source>
</evidence>
<keyword evidence="2" id="KW-0732">Signal</keyword>
<dbReference type="FunFam" id="4.10.400.10:FF:000014">
    <property type="entry name" value="Relaxin family peptide receptor 1"/>
    <property type="match status" value="1"/>
</dbReference>
<comment type="caution">
    <text evidence="7">The sequence shown here is derived from an EMBL/GenBank/DDBJ whole genome shotgun (WGS) entry which is preliminary data.</text>
</comment>
<dbReference type="PROSITE" id="PS51450">
    <property type="entry name" value="LRR"/>
    <property type="match status" value="1"/>
</dbReference>
<dbReference type="FunFam" id="3.80.10.10:FF:000207">
    <property type="entry name" value="Relaxin family peptide receptor 2"/>
    <property type="match status" value="1"/>
</dbReference>
<proteinExistence type="predicted"/>
<dbReference type="SMART" id="SM00192">
    <property type="entry name" value="LDLa"/>
    <property type="match status" value="1"/>
</dbReference>
<accession>A0A2P4SRM3</accession>
<dbReference type="PANTHER" id="PTHR24373:SF370">
    <property type="entry name" value="FISH-LIPS, ISOFORM E"/>
    <property type="match status" value="1"/>
</dbReference>
<keyword evidence="8" id="KW-1185">Reference proteome</keyword>
<organism evidence="7 8">
    <name type="scientific">Bambusicola thoracicus</name>
    <name type="common">Chinese bamboo-partridge</name>
    <name type="synonym">Perdix thoracica</name>
    <dbReference type="NCBI Taxonomy" id="9083"/>
    <lineage>
        <taxon>Eukaryota</taxon>
        <taxon>Metazoa</taxon>
        <taxon>Chordata</taxon>
        <taxon>Craniata</taxon>
        <taxon>Vertebrata</taxon>
        <taxon>Euteleostomi</taxon>
        <taxon>Archelosauria</taxon>
        <taxon>Archosauria</taxon>
        <taxon>Dinosauria</taxon>
        <taxon>Saurischia</taxon>
        <taxon>Theropoda</taxon>
        <taxon>Coelurosauria</taxon>
        <taxon>Aves</taxon>
        <taxon>Neognathae</taxon>
        <taxon>Galloanserae</taxon>
        <taxon>Galliformes</taxon>
        <taxon>Phasianidae</taxon>
        <taxon>Perdicinae</taxon>
        <taxon>Bambusicola</taxon>
    </lineage>
</organism>
<dbReference type="InterPro" id="IPR002172">
    <property type="entry name" value="LDrepeatLR_classA_rpt"/>
</dbReference>
<dbReference type="InterPro" id="IPR001611">
    <property type="entry name" value="Leu-rich_rpt"/>
</dbReference>
<dbReference type="PRINTS" id="PR01739">
    <property type="entry name" value="RELAXINR"/>
</dbReference>
<evidence type="ECO:0008006" key="9">
    <source>
        <dbReference type="Google" id="ProtNLM"/>
    </source>
</evidence>
<dbReference type="SUPFAM" id="SSF52058">
    <property type="entry name" value="L domain-like"/>
    <property type="match status" value="1"/>
</dbReference>
<dbReference type="PROSITE" id="PS50068">
    <property type="entry name" value="LDLRA_2"/>
    <property type="match status" value="1"/>
</dbReference>
<dbReference type="InterPro" id="IPR023415">
    <property type="entry name" value="LDLR_class-A_CS"/>
</dbReference>